<dbReference type="SUPFAM" id="SSF63418">
    <property type="entry name" value="MurE/MurF N-terminal domain"/>
    <property type="match status" value="1"/>
</dbReference>
<evidence type="ECO:0000256" key="4">
    <source>
        <dbReference type="ARBA" id="ARBA00022741"/>
    </source>
</evidence>
<evidence type="ECO:0000256" key="6">
    <source>
        <dbReference type="ARBA" id="ARBA00022960"/>
    </source>
</evidence>
<comment type="pathway">
    <text evidence="10 11">Cell wall biogenesis; peptidoglycan biosynthesis.</text>
</comment>
<dbReference type="AlphaFoldDB" id="A0A2Z5TPC4"/>
<dbReference type="PANTHER" id="PTHR43024">
    <property type="entry name" value="UDP-N-ACETYLMURAMOYL-TRIPEPTIDE--D-ALANYL-D-ALANINE LIGASE"/>
    <property type="match status" value="1"/>
</dbReference>
<evidence type="ECO:0000256" key="3">
    <source>
        <dbReference type="ARBA" id="ARBA00022618"/>
    </source>
</evidence>
<evidence type="ECO:0000256" key="1">
    <source>
        <dbReference type="ARBA" id="ARBA00022490"/>
    </source>
</evidence>
<keyword evidence="8 10" id="KW-0131">Cell cycle</keyword>
<sequence length="459" mass="50240">MILEKYMKLHLHEIAQALSAKNDISTYPDRTLNKVEFDSRKIETGDLFVPLKGVRDGHDFIPVAFDNGCAVTLSEKSLDVPHILVDDCLAALQKLAAYYLEKTGVEVIAVTGSNGKTTTKDMIHDVLATTYKTYKTQGNYNNEIGLPYTILHMPDETEKLVLEMGQDHLGDIHLLSKLAKPSLSVITLFGEAHLEFFGSREQIAQGKLQIADGMSAGGELIIPADPIAEAHLPINQKIIRFGDGADLQLTSLIESKDSLNFTVNFINGEIFLPVTGKYNATNAMIASYVGKSLGVAEEAIKSALANLNLTRNRTEWKKAANGADILSDVYNANPTAMRLILETFSTIPANEGGKKIAVLADMKELGQESVALHNQLILSLSPDVLDTVIFYGQDIEGLAQLASQMFPIGKVYFFRKNADQDQFEDLVSQVQTVLGKHDQILLKGSNSMNLAKLVEFLAG</sequence>
<keyword evidence="6 10" id="KW-0133">Cell shape</keyword>
<organism evidence="14 15">
    <name type="scientific">Streptococcus ruminantium</name>
    <dbReference type="NCBI Taxonomy" id="1917441"/>
    <lineage>
        <taxon>Bacteria</taxon>
        <taxon>Bacillati</taxon>
        <taxon>Bacillota</taxon>
        <taxon>Bacilli</taxon>
        <taxon>Lactobacillales</taxon>
        <taxon>Streptococcaceae</taxon>
        <taxon>Streptococcus</taxon>
    </lineage>
</organism>
<evidence type="ECO:0000259" key="13">
    <source>
        <dbReference type="Pfam" id="PF08245"/>
    </source>
</evidence>
<dbReference type="InterPro" id="IPR051046">
    <property type="entry name" value="MurCDEF_CellWall_CoF430Synth"/>
</dbReference>
<comment type="subcellular location">
    <subcellularLocation>
        <location evidence="10 11">Cytoplasm</location>
    </subcellularLocation>
</comment>
<name>A0A2Z5TPC4_9STRE</name>
<evidence type="ECO:0000313" key="14">
    <source>
        <dbReference type="EMBL" id="BBA92214.1"/>
    </source>
</evidence>
<dbReference type="Proteomes" id="UP000269331">
    <property type="component" value="Chromosome"/>
</dbReference>
<comment type="catalytic activity">
    <reaction evidence="11">
        <text>D-alanyl-D-alanine + UDP-N-acetyl-alpha-D-muramoyl-L-alanyl-gamma-D-glutamyl-meso-2,6-diaminopimelate + ATP = UDP-N-acetyl-alpha-D-muramoyl-L-alanyl-gamma-D-glutamyl-meso-2,6-diaminopimeloyl-D-alanyl-D-alanine + ADP + phosphate + H(+)</text>
        <dbReference type="Rhea" id="RHEA:28374"/>
        <dbReference type="ChEBI" id="CHEBI:15378"/>
        <dbReference type="ChEBI" id="CHEBI:30616"/>
        <dbReference type="ChEBI" id="CHEBI:43474"/>
        <dbReference type="ChEBI" id="CHEBI:57822"/>
        <dbReference type="ChEBI" id="CHEBI:61386"/>
        <dbReference type="ChEBI" id="CHEBI:83905"/>
        <dbReference type="ChEBI" id="CHEBI:456216"/>
        <dbReference type="EC" id="6.3.2.10"/>
    </reaction>
</comment>
<comment type="catalytic activity">
    <reaction evidence="10">
        <text>UDP-N-acetyl-alpha-D-muramoyl-L-alanyl-gamma-D-glutamyl-L-lysine + D-alanyl-D-alanine + ATP = UDP-N-acetyl-alpha-D-muramoyl-L-alanyl-gamma-D-glutamyl-L-lysyl-D-alanyl-D-alanine + ADP + phosphate + H(+)</text>
        <dbReference type="Rhea" id="RHEA:16085"/>
        <dbReference type="ChEBI" id="CHEBI:15378"/>
        <dbReference type="ChEBI" id="CHEBI:30616"/>
        <dbReference type="ChEBI" id="CHEBI:43474"/>
        <dbReference type="ChEBI" id="CHEBI:57822"/>
        <dbReference type="ChEBI" id="CHEBI:70758"/>
        <dbReference type="ChEBI" id="CHEBI:83903"/>
        <dbReference type="ChEBI" id="CHEBI:456216"/>
        <dbReference type="EC" id="6.3.2.10"/>
    </reaction>
</comment>
<dbReference type="KEGG" id="srq:SR187_3025"/>
<evidence type="ECO:0000259" key="12">
    <source>
        <dbReference type="Pfam" id="PF02875"/>
    </source>
</evidence>
<dbReference type="InterPro" id="IPR036615">
    <property type="entry name" value="Mur_ligase_C_dom_sf"/>
</dbReference>
<dbReference type="InterPro" id="IPR005863">
    <property type="entry name" value="UDP-N-AcMur_synth"/>
</dbReference>
<keyword evidence="1 10" id="KW-0963">Cytoplasm</keyword>
<dbReference type="NCBIfam" id="TIGR01143">
    <property type="entry name" value="murF"/>
    <property type="match status" value="1"/>
</dbReference>
<keyword evidence="3 10" id="KW-0132">Cell division</keyword>
<evidence type="ECO:0000256" key="11">
    <source>
        <dbReference type="RuleBase" id="RU004136"/>
    </source>
</evidence>
<comment type="similarity">
    <text evidence="10">Belongs to the MurCDEF family. MurF subfamily.</text>
</comment>
<keyword evidence="9 10" id="KW-0961">Cell wall biogenesis/degradation</keyword>
<dbReference type="HAMAP" id="MF_02019">
    <property type="entry name" value="MurF"/>
    <property type="match status" value="1"/>
</dbReference>
<dbReference type="Pfam" id="PF02875">
    <property type="entry name" value="Mur_ligase_C"/>
    <property type="match status" value="1"/>
</dbReference>
<dbReference type="Gene3D" id="3.90.190.20">
    <property type="entry name" value="Mur ligase, C-terminal domain"/>
    <property type="match status" value="1"/>
</dbReference>
<comment type="function">
    <text evidence="10 11">Involved in cell wall formation. Catalyzes the final step in the synthesis of UDP-N-acetylmuramoyl-pentapeptide, the precursor of murein.</text>
</comment>
<accession>A0A2Z5TPC4</accession>
<evidence type="ECO:0000256" key="5">
    <source>
        <dbReference type="ARBA" id="ARBA00022840"/>
    </source>
</evidence>
<keyword evidence="4 10" id="KW-0547">Nucleotide-binding</keyword>
<dbReference type="InterPro" id="IPR013221">
    <property type="entry name" value="Mur_ligase_cen"/>
</dbReference>
<dbReference type="PANTHER" id="PTHR43024:SF1">
    <property type="entry name" value="UDP-N-ACETYLMURAMOYL-TRIPEPTIDE--D-ALANYL-D-ALANINE LIGASE"/>
    <property type="match status" value="1"/>
</dbReference>
<dbReference type="GO" id="GO:0071555">
    <property type="term" value="P:cell wall organization"/>
    <property type="evidence" value="ECO:0007669"/>
    <property type="project" value="UniProtKB-KW"/>
</dbReference>
<dbReference type="GO" id="GO:0005524">
    <property type="term" value="F:ATP binding"/>
    <property type="evidence" value="ECO:0007669"/>
    <property type="project" value="UniProtKB-UniRule"/>
</dbReference>
<feature type="domain" description="Mur ligase C-terminal" evidence="12">
    <location>
        <begin position="313"/>
        <end position="445"/>
    </location>
</feature>
<dbReference type="EC" id="6.3.2.10" evidence="10 11"/>
<evidence type="ECO:0000256" key="7">
    <source>
        <dbReference type="ARBA" id="ARBA00022984"/>
    </source>
</evidence>
<dbReference type="GO" id="GO:0051301">
    <property type="term" value="P:cell division"/>
    <property type="evidence" value="ECO:0007669"/>
    <property type="project" value="UniProtKB-KW"/>
</dbReference>
<dbReference type="InterPro" id="IPR035911">
    <property type="entry name" value="MurE/MurF_N"/>
</dbReference>
<evidence type="ECO:0000256" key="2">
    <source>
        <dbReference type="ARBA" id="ARBA00022598"/>
    </source>
</evidence>
<dbReference type="Gene3D" id="3.40.1190.10">
    <property type="entry name" value="Mur-like, catalytic domain"/>
    <property type="match status" value="1"/>
</dbReference>
<evidence type="ECO:0000256" key="9">
    <source>
        <dbReference type="ARBA" id="ARBA00023316"/>
    </source>
</evidence>
<dbReference type="SUPFAM" id="SSF53244">
    <property type="entry name" value="MurD-like peptide ligases, peptide-binding domain"/>
    <property type="match status" value="1"/>
</dbReference>
<dbReference type="GO" id="GO:0005737">
    <property type="term" value="C:cytoplasm"/>
    <property type="evidence" value="ECO:0007669"/>
    <property type="project" value="UniProtKB-SubCell"/>
</dbReference>
<dbReference type="UniPathway" id="UPA00219"/>
<dbReference type="GO" id="GO:0008360">
    <property type="term" value="P:regulation of cell shape"/>
    <property type="evidence" value="ECO:0007669"/>
    <property type="project" value="UniProtKB-KW"/>
</dbReference>
<dbReference type="Gene3D" id="3.40.1390.10">
    <property type="entry name" value="MurE/MurF, N-terminal domain"/>
    <property type="match status" value="1"/>
</dbReference>
<evidence type="ECO:0000256" key="8">
    <source>
        <dbReference type="ARBA" id="ARBA00023306"/>
    </source>
</evidence>
<keyword evidence="7 10" id="KW-0573">Peptidoglycan synthesis</keyword>
<feature type="binding site" evidence="10">
    <location>
        <begin position="112"/>
        <end position="118"/>
    </location>
    <ligand>
        <name>ATP</name>
        <dbReference type="ChEBI" id="CHEBI:30616"/>
    </ligand>
</feature>
<evidence type="ECO:0000256" key="10">
    <source>
        <dbReference type="HAMAP-Rule" id="MF_02019"/>
    </source>
</evidence>
<keyword evidence="5 10" id="KW-0067">ATP-binding</keyword>
<protein>
    <recommendedName>
        <fullName evidence="10 11">UDP-N-acetylmuramoyl-tripeptide--D-alanyl-D-alanine ligase</fullName>
        <ecNumber evidence="10 11">6.3.2.10</ecNumber>
    </recommendedName>
    <alternativeName>
        <fullName evidence="10">D-alanyl-D-alanine-adding enzyme</fullName>
    </alternativeName>
</protein>
<dbReference type="SUPFAM" id="SSF53623">
    <property type="entry name" value="MurD-like peptide ligases, catalytic domain"/>
    <property type="match status" value="1"/>
</dbReference>
<evidence type="ECO:0000313" key="15">
    <source>
        <dbReference type="Proteomes" id="UP000269331"/>
    </source>
</evidence>
<dbReference type="InterPro" id="IPR036565">
    <property type="entry name" value="Mur-like_cat_sf"/>
</dbReference>
<dbReference type="EMBL" id="AP018400">
    <property type="protein sequence ID" value="BBA92214.1"/>
    <property type="molecule type" value="Genomic_DNA"/>
</dbReference>
<dbReference type="GO" id="GO:0008766">
    <property type="term" value="F:UDP-N-acetylmuramoylalanyl-D-glutamyl-2,6-diaminopimelate-D-alanyl-D-alanine ligase activity"/>
    <property type="evidence" value="ECO:0007669"/>
    <property type="project" value="RHEA"/>
</dbReference>
<proteinExistence type="inferred from homology"/>
<dbReference type="GO" id="GO:0009252">
    <property type="term" value="P:peptidoglycan biosynthetic process"/>
    <property type="evidence" value="ECO:0007669"/>
    <property type="project" value="UniProtKB-UniRule"/>
</dbReference>
<dbReference type="InterPro" id="IPR004101">
    <property type="entry name" value="Mur_ligase_C"/>
</dbReference>
<reference evidence="14 15" key="1">
    <citation type="journal article" date="2018" name="Genome Biol. Evol.">
        <title>Complete Genome Sequence of Streptococcus ruminantium sp. nov. GUT-187T (=DSM 104980T =JCM 31869T), the Type Strain of S. ruminantium, and Comparison with Genome Sequences of Streptococcus suis Strains.</title>
        <authorList>
            <person name="Tohya M."/>
            <person name="Sekizaki T."/>
            <person name="Miyoshi-Akiyama T."/>
        </authorList>
    </citation>
    <scope>NUCLEOTIDE SEQUENCE [LARGE SCALE GENOMIC DNA]</scope>
    <source>
        <strain evidence="14 15">GUT187T</strain>
    </source>
</reference>
<dbReference type="GO" id="GO:0047480">
    <property type="term" value="F:UDP-N-acetylmuramoyl-tripeptide-D-alanyl-D-alanine ligase activity"/>
    <property type="evidence" value="ECO:0007669"/>
    <property type="project" value="UniProtKB-UniRule"/>
</dbReference>
<feature type="domain" description="Mur ligase central" evidence="13">
    <location>
        <begin position="110"/>
        <end position="289"/>
    </location>
</feature>
<keyword evidence="2 10" id="KW-0436">Ligase</keyword>
<dbReference type="Pfam" id="PF08245">
    <property type="entry name" value="Mur_ligase_M"/>
    <property type="match status" value="1"/>
</dbReference>
<gene>
    <name evidence="10" type="primary">murF</name>
    <name evidence="14" type="ORF">SR187_3025</name>
</gene>